<protein>
    <recommendedName>
        <fullName evidence="6">Large ribosomal subunit protein uL15/eL18 domain-containing protein</fullName>
    </recommendedName>
</protein>
<evidence type="ECO:0000313" key="8">
    <source>
        <dbReference type="Proteomes" id="UP000008312"/>
    </source>
</evidence>
<sequence>MKRAAFVLENIHLAKSISYERVPENRDYDITICEKQNNRFHCFKTMPSRFSKNRKARGHVSAGHGRIGKHRCHPSGRGKAGGLHHLRILFDKFHPGYFGKVGMRHFHLKRNTEYCPTINVDELWHLLPEEAQQQAMKDTTKAPVIDLKAHGVFKLLGRGRIERPIVVKAKFVSSIAEKKIKAAGGACILTA</sequence>
<evidence type="ECO:0000259" key="6">
    <source>
        <dbReference type="Pfam" id="PF00828"/>
    </source>
</evidence>
<dbReference type="AlphaFoldDB" id="D8M7P3"/>
<dbReference type="InterPro" id="IPR021131">
    <property type="entry name" value="Ribosomal_uL15/eL18"/>
</dbReference>
<dbReference type="GO" id="GO:0006412">
    <property type="term" value="P:translation"/>
    <property type="evidence" value="ECO:0007669"/>
    <property type="project" value="InterPro"/>
</dbReference>
<dbReference type="Proteomes" id="UP000008312">
    <property type="component" value="Unassembled WGS sequence"/>
</dbReference>
<evidence type="ECO:0000256" key="1">
    <source>
        <dbReference type="ARBA" id="ARBA00007320"/>
    </source>
</evidence>
<reference evidence="7" key="1">
    <citation type="submission" date="2010-02" db="EMBL/GenBank/DDBJ databases">
        <title>Sequencing and annotation of the Blastocystis hominis genome.</title>
        <authorList>
            <person name="Wincker P."/>
        </authorList>
    </citation>
    <scope>NUCLEOTIDE SEQUENCE</scope>
    <source>
        <strain evidence="7">Singapore isolate B</strain>
    </source>
</reference>
<dbReference type="Gene3D" id="3.100.10.10">
    <property type="match status" value="1"/>
</dbReference>
<keyword evidence="3 4" id="KW-0687">Ribonucleoprotein</keyword>
<dbReference type="InterPro" id="IPR036227">
    <property type="entry name" value="Ribosomal_uL15/eL18_sf"/>
</dbReference>
<dbReference type="GeneID" id="24920922"/>
<dbReference type="SUPFAM" id="SSF52080">
    <property type="entry name" value="Ribosomal proteins L15p and L18e"/>
    <property type="match status" value="1"/>
</dbReference>
<dbReference type="HAMAP" id="MF_01341">
    <property type="entry name" value="Ribosomal_uL15"/>
    <property type="match status" value="1"/>
</dbReference>
<dbReference type="PANTHER" id="PTHR11721">
    <property type="entry name" value="60S RIBOSOMAL PROTEIN L27A"/>
    <property type="match status" value="1"/>
</dbReference>
<proteinExistence type="inferred from homology"/>
<evidence type="ECO:0000313" key="7">
    <source>
        <dbReference type="EMBL" id="CBK24082.2"/>
    </source>
</evidence>
<organism evidence="7">
    <name type="scientific">Blastocystis hominis</name>
    <dbReference type="NCBI Taxonomy" id="12968"/>
    <lineage>
        <taxon>Eukaryota</taxon>
        <taxon>Sar</taxon>
        <taxon>Stramenopiles</taxon>
        <taxon>Bigyra</taxon>
        <taxon>Opalozoa</taxon>
        <taxon>Opalinata</taxon>
        <taxon>Blastocystidae</taxon>
        <taxon>Blastocystis</taxon>
    </lineage>
</organism>
<dbReference type="OMA" id="WGRVGQH"/>
<comment type="similarity">
    <text evidence="1 4">Belongs to the universal ribosomal protein uL15 family.</text>
</comment>
<keyword evidence="8" id="KW-1185">Reference proteome</keyword>
<name>D8M7P3_BLAHO</name>
<accession>D8M7P3</accession>
<evidence type="ECO:0000256" key="4">
    <source>
        <dbReference type="RuleBase" id="RU003888"/>
    </source>
</evidence>
<evidence type="ECO:0000256" key="5">
    <source>
        <dbReference type="SAM" id="MobiDB-lite"/>
    </source>
</evidence>
<dbReference type="Pfam" id="PF00828">
    <property type="entry name" value="Ribosomal_L27A"/>
    <property type="match status" value="1"/>
</dbReference>
<feature type="domain" description="Large ribosomal subunit protein uL15/eL18" evidence="6">
    <location>
        <begin position="117"/>
        <end position="187"/>
    </location>
</feature>
<keyword evidence="2 4" id="KW-0689">Ribosomal protein</keyword>
<feature type="compositionally biased region" description="Basic residues" evidence="5">
    <location>
        <begin position="66"/>
        <end position="76"/>
    </location>
</feature>
<dbReference type="FunCoup" id="D8M7P3">
    <property type="interactions" value="465"/>
</dbReference>
<dbReference type="GO" id="GO:0022625">
    <property type="term" value="C:cytosolic large ribosomal subunit"/>
    <property type="evidence" value="ECO:0007669"/>
    <property type="project" value="TreeGrafter"/>
</dbReference>
<dbReference type="PANTHER" id="PTHR11721:SF3">
    <property type="entry name" value="LARGE RIBOSOMAL SUBUNIT PROTEIN UL15"/>
    <property type="match status" value="1"/>
</dbReference>
<dbReference type="PROSITE" id="PS00475">
    <property type="entry name" value="RIBOSOMAL_L15"/>
    <property type="match status" value="1"/>
</dbReference>
<dbReference type="InParanoid" id="D8M7P3"/>
<evidence type="ECO:0000256" key="3">
    <source>
        <dbReference type="ARBA" id="ARBA00023274"/>
    </source>
</evidence>
<dbReference type="OrthoDB" id="61900at2759"/>
<dbReference type="EMBL" id="FN668672">
    <property type="protein sequence ID" value="CBK24082.2"/>
    <property type="molecule type" value="Genomic_DNA"/>
</dbReference>
<gene>
    <name evidence="7" type="ORF">GSBLH_T00003860001</name>
</gene>
<dbReference type="InterPro" id="IPR001196">
    <property type="entry name" value="Ribosomal_uL15_CS"/>
</dbReference>
<dbReference type="RefSeq" id="XP_012898130.1">
    <property type="nucleotide sequence ID" value="XM_013042676.1"/>
</dbReference>
<evidence type="ECO:0000256" key="2">
    <source>
        <dbReference type="ARBA" id="ARBA00022980"/>
    </source>
</evidence>
<dbReference type="FunFam" id="3.100.10.10:FF:000002">
    <property type="entry name" value="60S ribosomal protein L27a"/>
    <property type="match status" value="1"/>
</dbReference>
<dbReference type="InterPro" id="IPR030878">
    <property type="entry name" value="Ribosomal_uL15"/>
</dbReference>
<dbReference type="GO" id="GO:0003735">
    <property type="term" value="F:structural constituent of ribosome"/>
    <property type="evidence" value="ECO:0007669"/>
    <property type="project" value="InterPro"/>
</dbReference>
<feature type="region of interest" description="Disordered" evidence="5">
    <location>
        <begin position="53"/>
        <end position="76"/>
    </location>
</feature>